<protein>
    <submittedName>
        <fullName evidence="2">Uncharacterized protein</fullName>
    </submittedName>
</protein>
<evidence type="ECO:0000313" key="3">
    <source>
        <dbReference type="Proteomes" id="UP000256629"/>
    </source>
</evidence>
<comment type="caution">
    <text evidence="2">The sequence shown here is derived from an EMBL/GenBank/DDBJ whole genome shotgun (WGS) entry which is preliminary data.</text>
</comment>
<proteinExistence type="predicted"/>
<keyword evidence="3" id="KW-1185">Reference proteome</keyword>
<organism evidence="2 3">
    <name type="scientific">Seonamhaeicola aphaedonensis</name>
    <dbReference type="NCBI Taxonomy" id="1461338"/>
    <lineage>
        <taxon>Bacteria</taxon>
        <taxon>Pseudomonadati</taxon>
        <taxon>Bacteroidota</taxon>
        <taxon>Flavobacteriia</taxon>
        <taxon>Flavobacteriales</taxon>
        <taxon>Flavobacteriaceae</taxon>
    </lineage>
</organism>
<keyword evidence="1" id="KW-1133">Transmembrane helix</keyword>
<keyword evidence="1" id="KW-0472">Membrane</keyword>
<keyword evidence="1" id="KW-0812">Transmembrane</keyword>
<accession>A0A3D9HEK5</accession>
<evidence type="ECO:0000256" key="1">
    <source>
        <dbReference type="SAM" id="Phobius"/>
    </source>
</evidence>
<sequence length="160" mass="18188">MKQVFFNQGEKNNSDKRELLFMFQSIVVIGMLTFTAIAFFFYNNLSIEKGIKVVFAPFLSVVPLLFVLSILRDLRKGFIEGDYKKQEITKFCIITLSITLAFTGITYLLSLIDALEILLAAIMTVLSIVFFLRTKIKDILGMSIITGIAEGIIIYMIFLF</sequence>
<dbReference type="EMBL" id="QRDX01000005">
    <property type="protein sequence ID" value="RED47922.1"/>
    <property type="molecule type" value="Genomic_DNA"/>
</dbReference>
<reference evidence="2 3" key="1">
    <citation type="submission" date="2018-07" db="EMBL/GenBank/DDBJ databases">
        <title>Genomic Encyclopedia of Type Strains, Phase III (KMG-III): the genomes of soil and plant-associated and newly described type strains.</title>
        <authorList>
            <person name="Whitman W."/>
        </authorList>
    </citation>
    <scope>NUCLEOTIDE SEQUENCE [LARGE SCALE GENOMIC DNA]</scope>
    <source>
        <strain evidence="2 3">CECT 8487</strain>
    </source>
</reference>
<feature type="transmembrane region" description="Helical" evidence="1">
    <location>
        <begin position="139"/>
        <end position="158"/>
    </location>
</feature>
<dbReference type="AlphaFoldDB" id="A0A3D9HEK5"/>
<feature type="transmembrane region" description="Helical" evidence="1">
    <location>
        <begin position="91"/>
        <end position="109"/>
    </location>
</feature>
<feature type="transmembrane region" description="Helical" evidence="1">
    <location>
        <begin position="20"/>
        <end position="42"/>
    </location>
</feature>
<gene>
    <name evidence="2" type="ORF">DFQ02_105149</name>
</gene>
<dbReference type="OrthoDB" id="1134596at2"/>
<name>A0A3D9HEK5_9FLAO</name>
<evidence type="ECO:0000313" key="2">
    <source>
        <dbReference type="EMBL" id="RED47922.1"/>
    </source>
</evidence>
<feature type="transmembrane region" description="Helical" evidence="1">
    <location>
        <begin position="115"/>
        <end position="132"/>
    </location>
</feature>
<dbReference type="RefSeq" id="WP_116524281.1">
    <property type="nucleotide sequence ID" value="NZ_QRDX01000005.1"/>
</dbReference>
<dbReference type="Proteomes" id="UP000256629">
    <property type="component" value="Unassembled WGS sequence"/>
</dbReference>
<feature type="transmembrane region" description="Helical" evidence="1">
    <location>
        <begin position="54"/>
        <end position="71"/>
    </location>
</feature>